<sequence>MDDYTFEKRKKVINELIHDKYYTPMKGKEIAMLLNVSKENRNDLYKVLDALVLEGKIGVTSKGKYCKNDKNILTGIFQSTDRGFGFVTVEGEDEDIFIRESDTCNALHQDKVQLVITCEKTEGRRREGRIIRILEHGMNQIVGIFRKNGAYGFVIPDNRKFSKDIFIPKDKIRSAVTGHKVVVKINSFGDDTHNPEGEVIRILGHVNDPGTDILSVVESYEIPYEYPEEVMKEIEKIPDEIDETKLPLRTDYRMLQTVTIDGEDAKDLDDAISLSKENGIYHLGVHIADVAEYVKEKSALDKEALNRGTSVYLVDRVIPMLPHKLSNGICSLNQGVDRFALSCMMDIDSTGKIIDHKISESVINVDRRMSYTSVKKILTDNDTDTINEYKDFVPMFKLMEELATILRKKRKQRGSIDFDFPECKIVLDKAGRPLDIKPYERNTATKIIEDFMLAANETVAEDYFWQQIPFVYRTHDTPDKDKINELAAFINNFGYSIKVSNDEIHPKELQKLMEKIEGSEEENLISRLTLRAMKRAGYTVECKGHFGLAAKYYTHFTSPIRRYPDLQIHRIIKESLHGGITDKRIKHYENILPDVTKHASQTERRADDAEREVDKMKKAEYMSLRIGKTFSGVISGVTAWGLYVELPNTVEGLVHVNELTDDYYIFDQNSYELYGEVTHKTYKLGMKVRVKCTGASKVLRTVDFQIVEDDI</sequence>
<comment type="subcellular location">
    <subcellularLocation>
        <location evidence="2 8">Cytoplasm</location>
    </subcellularLocation>
</comment>
<evidence type="ECO:0000256" key="2">
    <source>
        <dbReference type="ARBA" id="ARBA00004496"/>
    </source>
</evidence>
<dbReference type="SMART" id="SM00316">
    <property type="entry name" value="S1"/>
    <property type="match status" value="1"/>
</dbReference>
<dbReference type="HAMAP" id="MF_01895">
    <property type="entry name" value="RNase_R"/>
    <property type="match status" value="1"/>
</dbReference>
<dbReference type="GeneID" id="98918265"/>
<comment type="caution">
    <text evidence="11">The sequence shown here is derived from an EMBL/GenBank/DDBJ whole genome shotgun (WGS) entry which is preliminary data.</text>
</comment>
<dbReference type="eggNOG" id="COG0557">
    <property type="taxonomic scope" value="Bacteria"/>
</dbReference>
<keyword evidence="12" id="KW-1185">Reference proteome</keyword>
<dbReference type="Pfam" id="PF00575">
    <property type="entry name" value="S1"/>
    <property type="match status" value="1"/>
</dbReference>
<evidence type="ECO:0000256" key="8">
    <source>
        <dbReference type="HAMAP-Rule" id="MF_01895"/>
    </source>
</evidence>
<keyword evidence="9" id="KW-0175">Coiled coil</keyword>
<dbReference type="InterPro" id="IPR003029">
    <property type="entry name" value="S1_domain"/>
</dbReference>
<evidence type="ECO:0000256" key="1">
    <source>
        <dbReference type="ARBA" id="ARBA00001849"/>
    </source>
</evidence>
<keyword evidence="7 8" id="KW-0694">RNA-binding</keyword>
<evidence type="ECO:0000256" key="7">
    <source>
        <dbReference type="ARBA" id="ARBA00022884"/>
    </source>
</evidence>
<dbReference type="SUPFAM" id="SSF50249">
    <property type="entry name" value="Nucleic acid-binding proteins"/>
    <property type="match status" value="4"/>
</dbReference>
<evidence type="ECO:0000259" key="10">
    <source>
        <dbReference type="PROSITE" id="PS50126"/>
    </source>
</evidence>
<evidence type="ECO:0000256" key="9">
    <source>
        <dbReference type="SAM" id="Coils"/>
    </source>
</evidence>
<dbReference type="InterPro" id="IPR001900">
    <property type="entry name" value="RNase_II/R"/>
</dbReference>
<dbReference type="Pfam" id="PF17876">
    <property type="entry name" value="CSD2"/>
    <property type="match status" value="1"/>
</dbReference>
<dbReference type="InterPro" id="IPR011129">
    <property type="entry name" value="CSD"/>
</dbReference>
<reference evidence="11 12" key="1">
    <citation type="submission" date="2010-02" db="EMBL/GenBank/DDBJ databases">
        <authorList>
            <person name="Weinstock G."/>
            <person name="Sodergren E."/>
            <person name="Clifton S."/>
            <person name="Fulton L."/>
            <person name="Fulton B."/>
            <person name="Courtney L."/>
            <person name="Fronick C."/>
            <person name="Harrison M."/>
            <person name="Strong C."/>
            <person name="Farmer C."/>
            <person name="Delahaunty K."/>
            <person name="Markovic C."/>
            <person name="Hall O."/>
            <person name="Minx P."/>
            <person name="Tomlinson C."/>
            <person name="Mitreva M."/>
            <person name="Nelson J."/>
            <person name="Hou S."/>
            <person name="Wollam A."/>
            <person name="Pepin K.H."/>
            <person name="Johnson M."/>
            <person name="Bhonagiri V."/>
            <person name="Zhang X."/>
            <person name="Suruliraj S."/>
            <person name="Warren W."/>
            <person name="Chinwalla A."/>
            <person name="Mardis E.R."/>
            <person name="Wilson R.K."/>
        </authorList>
    </citation>
    <scope>NUCLEOTIDE SEQUENCE [LARGE SCALE GENOMIC DNA]</scope>
    <source>
        <strain evidence="11 12">DSM 2876</strain>
    </source>
</reference>
<dbReference type="InterPro" id="IPR050180">
    <property type="entry name" value="RNR_Ribonuclease"/>
</dbReference>
<dbReference type="PROSITE" id="PS50126">
    <property type="entry name" value="S1"/>
    <property type="match status" value="1"/>
</dbReference>
<dbReference type="InterPro" id="IPR022966">
    <property type="entry name" value="RNase_II/R_CS"/>
</dbReference>
<dbReference type="InterPro" id="IPR004476">
    <property type="entry name" value="RNase_II/RNase_R"/>
</dbReference>
<keyword evidence="4 8" id="KW-0540">Nuclease</keyword>
<dbReference type="AlphaFoldDB" id="D4S092"/>
<evidence type="ECO:0000313" key="11">
    <source>
        <dbReference type="EMBL" id="EFF68240.1"/>
    </source>
</evidence>
<evidence type="ECO:0000256" key="5">
    <source>
        <dbReference type="ARBA" id="ARBA00022801"/>
    </source>
</evidence>
<dbReference type="NCBIfam" id="TIGR02063">
    <property type="entry name" value="RNase_R"/>
    <property type="match status" value="1"/>
</dbReference>
<dbReference type="EMBL" id="ABWN01000030">
    <property type="protein sequence ID" value="EFF68240.1"/>
    <property type="molecule type" value="Genomic_DNA"/>
</dbReference>
<dbReference type="PROSITE" id="PS01175">
    <property type="entry name" value="RIBONUCLEASE_II"/>
    <property type="match status" value="1"/>
</dbReference>
<dbReference type="Pfam" id="PF08206">
    <property type="entry name" value="OB_RNB"/>
    <property type="match status" value="1"/>
</dbReference>
<dbReference type="NCBIfam" id="TIGR00358">
    <property type="entry name" value="3_prime_RNase"/>
    <property type="match status" value="1"/>
</dbReference>
<feature type="domain" description="S1 motif" evidence="10">
    <location>
        <begin position="627"/>
        <end position="707"/>
    </location>
</feature>
<dbReference type="RefSeq" id="WP_005603133.1">
    <property type="nucleotide sequence ID" value="NZ_GG663524.1"/>
</dbReference>
<dbReference type="HOGENOM" id="CLU_002333_4_1_9"/>
<comment type="catalytic activity">
    <reaction evidence="1 8">
        <text>Exonucleolytic cleavage in the 3'- to 5'-direction to yield nucleoside 5'-phosphates.</text>
        <dbReference type="EC" id="3.1.13.1"/>
    </reaction>
</comment>
<comment type="similarity">
    <text evidence="8">Belongs to the RNR ribonuclease family. RNase R subfamily.</text>
</comment>
<dbReference type="PANTHER" id="PTHR23355:SF9">
    <property type="entry name" value="DIS3-LIKE EXONUCLEASE 2"/>
    <property type="match status" value="1"/>
</dbReference>
<name>D4S092_9FIRM</name>
<dbReference type="GO" id="GO:0003723">
    <property type="term" value="F:RNA binding"/>
    <property type="evidence" value="ECO:0007669"/>
    <property type="project" value="UniProtKB-UniRule"/>
</dbReference>
<dbReference type="PANTHER" id="PTHR23355">
    <property type="entry name" value="RIBONUCLEASE"/>
    <property type="match status" value="1"/>
</dbReference>
<dbReference type="InterPro" id="IPR012340">
    <property type="entry name" value="NA-bd_OB-fold"/>
</dbReference>
<keyword evidence="6 8" id="KW-0269">Exonuclease</keyword>
<evidence type="ECO:0000256" key="3">
    <source>
        <dbReference type="ARBA" id="ARBA00022490"/>
    </source>
</evidence>
<gene>
    <name evidence="8 11" type="primary">rnr</name>
    <name evidence="11" type="ORF">BUTYVIB_01509</name>
</gene>
<dbReference type="GO" id="GO:0008859">
    <property type="term" value="F:exoribonuclease II activity"/>
    <property type="evidence" value="ECO:0007669"/>
    <property type="project" value="UniProtKB-UniRule"/>
</dbReference>
<evidence type="ECO:0000256" key="6">
    <source>
        <dbReference type="ARBA" id="ARBA00022839"/>
    </source>
</evidence>
<organism evidence="11 12">
    <name type="scientific">Eshraghiella crossota DSM 2876</name>
    <dbReference type="NCBI Taxonomy" id="511680"/>
    <lineage>
        <taxon>Bacteria</taxon>
        <taxon>Bacillati</taxon>
        <taxon>Bacillota</taxon>
        <taxon>Clostridia</taxon>
        <taxon>Lachnospirales</taxon>
        <taxon>Lachnospiraceae</taxon>
        <taxon>Eshraghiella</taxon>
    </lineage>
</organism>
<dbReference type="InterPro" id="IPR040476">
    <property type="entry name" value="CSD2"/>
</dbReference>
<evidence type="ECO:0000313" key="12">
    <source>
        <dbReference type="Proteomes" id="UP000006238"/>
    </source>
</evidence>
<accession>D4S092</accession>
<comment type="function">
    <text evidence="8">3'-5' exoribonuclease that releases 5'-nucleoside monophosphates and is involved in maturation of structured RNAs.</text>
</comment>
<dbReference type="Proteomes" id="UP000006238">
    <property type="component" value="Unassembled WGS sequence"/>
</dbReference>
<feature type="coiled-coil region" evidence="9">
    <location>
        <begin position="592"/>
        <end position="619"/>
    </location>
</feature>
<dbReference type="Pfam" id="PF00773">
    <property type="entry name" value="RNB"/>
    <property type="match status" value="1"/>
</dbReference>
<proteinExistence type="inferred from homology"/>
<dbReference type="EC" id="3.1.13.1" evidence="8"/>
<dbReference type="InterPro" id="IPR013223">
    <property type="entry name" value="RNase_B_OB_dom"/>
</dbReference>
<dbReference type="Gene3D" id="2.40.50.140">
    <property type="entry name" value="Nucleic acid-binding proteins"/>
    <property type="match status" value="3"/>
</dbReference>
<dbReference type="SMART" id="SM00955">
    <property type="entry name" value="RNB"/>
    <property type="match status" value="1"/>
</dbReference>
<dbReference type="SMART" id="SM00357">
    <property type="entry name" value="CSP"/>
    <property type="match status" value="2"/>
</dbReference>
<dbReference type="GO" id="GO:0006402">
    <property type="term" value="P:mRNA catabolic process"/>
    <property type="evidence" value="ECO:0007669"/>
    <property type="project" value="TreeGrafter"/>
</dbReference>
<protein>
    <recommendedName>
        <fullName evidence="8">Ribonuclease R</fullName>
        <shortName evidence="8">RNase R</shortName>
        <ecNumber evidence="8">3.1.13.1</ecNumber>
    </recommendedName>
</protein>
<dbReference type="CDD" id="cd04471">
    <property type="entry name" value="S1_RNase_R"/>
    <property type="match status" value="1"/>
</dbReference>
<evidence type="ECO:0000256" key="4">
    <source>
        <dbReference type="ARBA" id="ARBA00022722"/>
    </source>
</evidence>
<dbReference type="GO" id="GO:0005829">
    <property type="term" value="C:cytosol"/>
    <property type="evidence" value="ECO:0007669"/>
    <property type="project" value="TreeGrafter"/>
</dbReference>
<dbReference type="STRING" id="45851.BHV86_10215"/>
<keyword evidence="3 8" id="KW-0963">Cytoplasm</keyword>
<dbReference type="InterPro" id="IPR011805">
    <property type="entry name" value="RNase_R"/>
</dbReference>
<keyword evidence="5 8" id="KW-0378">Hydrolase</keyword>